<sequence>MIWIGVVVVAVLVGAAVTWIAGRTGALAPLPSSRRDVLVPADRALTAEDLRAVRFSWAWRGYARDEVDALLDRLERDLASRATPEAEAPGPAPEPAPEPEPKPAPKPAPAPAPKPELREGADE</sequence>
<feature type="compositionally biased region" description="Pro residues" evidence="1">
    <location>
        <begin position="90"/>
        <end position="114"/>
    </location>
</feature>
<evidence type="ECO:0000313" key="3">
    <source>
        <dbReference type="Proteomes" id="UP001596097"/>
    </source>
</evidence>
<accession>A0ABW1QIH2</accession>
<organism evidence="2 3">
    <name type="scientific">Mumia xiangluensis</name>
    <dbReference type="NCBI Taxonomy" id="1678900"/>
    <lineage>
        <taxon>Bacteria</taxon>
        <taxon>Bacillati</taxon>
        <taxon>Actinomycetota</taxon>
        <taxon>Actinomycetes</taxon>
        <taxon>Propionibacteriales</taxon>
        <taxon>Nocardioidaceae</taxon>
        <taxon>Mumia</taxon>
    </lineage>
</organism>
<comment type="caution">
    <text evidence="2">The sequence shown here is derived from an EMBL/GenBank/DDBJ whole genome shotgun (WGS) entry which is preliminary data.</text>
</comment>
<proteinExistence type="predicted"/>
<reference evidence="3" key="1">
    <citation type="journal article" date="2019" name="Int. J. Syst. Evol. Microbiol.">
        <title>The Global Catalogue of Microorganisms (GCM) 10K type strain sequencing project: providing services to taxonomists for standard genome sequencing and annotation.</title>
        <authorList>
            <consortium name="The Broad Institute Genomics Platform"/>
            <consortium name="The Broad Institute Genome Sequencing Center for Infectious Disease"/>
            <person name="Wu L."/>
            <person name="Ma J."/>
        </authorList>
    </citation>
    <scope>NUCLEOTIDE SEQUENCE [LARGE SCALE GENOMIC DNA]</scope>
    <source>
        <strain evidence="3">CGMCC 4.7198</strain>
    </source>
</reference>
<dbReference type="Proteomes" id="UP001596097">
    <property type="component" value="Unassembled WGS sequence"/>
</dbReference>
<dbReference type="RefSeq" id="WP_228552884.1">
    <property type="nucleotide sequence ID" value="NZ_JBHSQL010000001.1"/>
</dbReference>
<dbReference type="InterPro" id="IPR019933">
    <property type="entry name" value="DivIVA_domain"/>
</dbReference>
<evidence type="ECO:0000313" key="2">
    <source>
        <dbReference type="EMBL" id="MFC6148080.1"/>
    </source>
</evidence>
<dbReference type="NCBIfam" id="TIGR03544">
    <property type="entry name" value="DivI1A_domain"/>
    <property type="match status" value="1"/>
</dbReference>
<evidence type="ECO:0000256" key="1">
    <source>
        <dbReference type="SAM" id="MobiDB-lite"/>
    </source>
</evidence>
<feature type="compositionally biased region" description="Low complexity" evidence="1">
    <location>
        <begin position="80"/>
        <end position="89"/>
    </location>
</feature>
<protein>
    <submittedName>
        <fullName evidence="2">DivIVA domain-containing protein</fullName>
    </submittedName>
</protein>
<name>A0ABW1QIH2_9ACTN</name>
<keyword evidence="3" id="KW-1185">Reference proteome</keyword>
<feature type="region of interest" description="Disordered" evidence="1">
    <location>
        <begin position="78"/>
        <end position="123"/>
    </location>
</feature>
<dbReference type="Gene3D" id="6.10.250.660">
    <property type="match status" value="1"/>
</dbReference>
<gene>
    <name evidence="2" type="ORF">ACFPYK_01660</name>
</gene>
<dbReference type="EMBL" id="JBHSQL010000001">
    <property type="protein sequence ID" value="MFC6148080.1"/>
    <property type="molecule type" value="Genomic_DNA"/>
</dbReference>